<protein>
    <recommendedName>
        <fullName evidence="2">valine--tRNA ligase</fullName>
        <ecNumber evidence="2">6.1.1.9</ecNumber>
    </recommendedName>
    <alternativeName>
        <fullName evidence="8">Valyl-tRNA synthetase</fullName>
    </alternativeName>
</protein>
<evidence type="ECO:0000313" key="11">
    <source>
        <dbReference type="EMBL" id="EDR29050.1"/>
    </source>
</evidence>
<evidence type="ECO:0000313" key="12">
    <source>
        <dbReference type="Proteomes" id="UP000008076"/>
    </source>
</evidence>
<sequence length="266" mass="30937">MITLVHQWFKNYEFGNATQAIYSFWLYDFCDVYLEASKVIFKGPDNERRRASEDVLYNVIEIGLRVLHPFMPFITEELWQRLPRRNNNEISIMVSSYPEPINEFNNPSLDEEIKYIYTIIKGIRSLNGIYSQAIISSKQKPKCTIVTQRDLEGYEIIISSLAGIGDVNIVKDGIYKGSPMHVIDNSTRLYSHLEGIIDYKQEAQRLAAKKQQMEKSLKDLDLKINDVHFVKTPEDVKKTILEKKQSLIEEINLINQAQNECLEMLH</sequence>
<organism evidence="12">
    <name type="scientific">Entamoeba dispar (strain ATCC PRA-260 / SAW760)</name>
    <dbReference type="NCBI Taxonomy" id="370354"/>
    <lineage>
        <taxon>Eukaryota</taxon>
        <taxon>Amoebozoa</taxon>
        <taxon>Evosea</taxon>
        <taxon>Archamoebae</taxon>
        <taxon>Mastigamoebida</taxon>
        <taxon>Entamoebidae</taxon>
        <taxon>Entamoeba</taxon>
    </lineage>
</organism>
<name>B0E8U4_ENTDS</name>
<dbReference type="CDD" id="cd07962">
    <property type="entry name" value="Anticodon_Ia_Val"/>
    <property type="match status" value="1"/>
</dbReference>
<dbReference type="InterPro" id="IPR033705">
    <property type="entry name" value="Anticodon_Ia_Val"/>
</dbReference>
<evidence type="ECO:0000259" key="10">
    <source>
        <dbReference type="Pfam" id="PF08264"/>
    </source>
</evidence>
<reference evidence="12" key="1">
    <citation type="submission" date="2007-12" db="EMBL/GenBank/DDBJ databases">
        <title>Annotation of Entamoeba dispar SAW760.</title>
        <authorList>
            <person name="Lorenzi H."/>
            <person name="Inman J."/>
            <person name="Schobel S."/>
            <person name="Amedeo P."/>
            <person name="Caler E."/>
        </authorList>
    </citation>
    <scope>NUCLEOTIDE SEQUENCE [LARGE SCALE GENOMIC DNA]</scope>
    <source>
        <strain evidence="12">ATCC PRA-260 / SAW760</strain>
    </source>
</reference>
<dbReference type="SUPFAM" id="SSF47323">
    <property type="entry name" value="Anticodon-binding domain of a subclass of class I aminoacyl-tRNA synthetases"/>
    <property type="match status" value="1"/>
</dbReference>
<evidence type="ECO:0000256" key="6">
    <source>
        <dbReference type="ARBA" id="ARBA00022917"/>
    </source>
</evidence>
<dbReference type="AlphaFoldDB" id="B0E8U4"/>
<proteinExistence type="inferred from homology"/>
<keyword evidence="7 11" id="KW-0030">Aminoacyl-tRNA synthetase</keyword>
<evidence type="ECO:0000256" key="2">
    <source>
        <dbReference type="ARBA" id="ARBA00013169"/>
    </source>
</evidence>
<dbReference type="PANTHER" id="PTHR11946:SF109">
    <property type="entry name" value="VALINE--TRNA LIGASE"/>
    <property type="match status" value="1"/>
</dbReference>
<evidence type="ECO:0000256" key="4">
    <source>
        <dbReference type="ARBA" id="ARBA00022741"/>
    </source>
</evidence>
<dbReference type="eggNOG" id="KOG0432">
    <property type="taxonomic scope" value="Eukaryota"/>
</dbReference>
<keyword evidence="4" id="KW-0547">Nucleotide-binding</keyword>
<dbReference type="GeneID" id="5879704"/>
<keyword evidence="3 11" id="KW-0436">Ligase</keyword>
<keyword evidence="9" id="KW-0175">Coiled coil</keyword>
<evidence type="ECO:0000256" key="7">
    <source>
        <dbReference type="ARBA" id="ARBA00023146"/>
    </source>
</evidence>
<gene>
    <name evidence="11" type="ORF">EDI_067870</name>
</gene>
<dbReference type="InterPro" id="IPR013155">
    <property type="entry name" value="M/V/L/I-tRNA-synth_anticd-bd"/>
</dbReference>
<dbReference type="InterPro" id="IPR009080">
    <property type="entry name" value="tRNAsynth_Ia_anticodon-bd"/>
</dbReference>
<dbReference type="GO" id="GO:0006438">
    <property type="term" value="P:valyl-tRNA aminoacylation"/>
    <property type="evidence" value="ECO:0007669"/>
    <property type="project" value="InterPro"/>
</dbReference>
<evidence type="ECO:0000256" key="1">
    <source>
        <dbReference type="ARBA" id="ARBA00005594"/>
    </source>
</evidence>
<keyword evidence="5" id="KW-0067">ATP-binding</keyword>
<dbReference type="InterPro" id="IPR002303">
    <property type="entry name" value="Valyl-tRNA_ligase"/>
</dbReference>
<dbReference type="KEGG" id="edi:EDI_067870"/>
<dbReference type="Proteomes" id="UP000008076">
    <property type="component" value="Unassembled WGS sequence"/>
</dbReference>
<dbReference type="GO" id="GO:0004832">
    <property type="term" value="F:valine-tRNA ligase activity"/>
    <property type="evidence" value="ECO:0007669"/>
    <property type="project" value="UniProtKB-EC"/>
</dbReference>
<keyword evidence="6" id="KW-0648">Protein biosynthesis</keyword>
<evidence type="ECO:0000256" key="9">
    <source>
        <dbReference type="SAM" id="Coils"/>
    </source>
</evidence>
<dbReference type="EMBL" id="DS548215">
    <property type="protein sequence ID" value="EDR29050.1"/>
    <property type="molecule type" value="Genomic_DNA"/>
</dbReference>
<evidence type="ECO:0000256" key="3">
    <source>
        <dbReference type="ARBA" id="ARBA00022598"/>
    </source>
</evidence>
<dbReference type="Pfam" id="PF08264">
    <property type="entry name" value="Anticodon_1"/>
    <property type="match status" value="1"/>
</dbReference>
<dbReference type="GO" id="GO:0005829">
    <property type="term" value="C:cytosol"/>
    <property type="evidence" value="ECO:0007669"/>
    <property type="project" value="TreeGrafter"/>
</dbReference>
<keyword evidence="12" id="KW-1185">Reference proteome</keyword>
<feature type="coiled-coil region" evidence="9">
    <location>
        <begin position="196"/>
        <end position="223"/>
    </location>
</feature>
<feature type="domain" description="Methionyl/Valyl/Leucyl/Isoleucyl-tRNA synthetase anticodon-binding" evidence="10">
    <location>
        <begin position="2"/>
        <end position="131"/>
    </location>
</feature>
<dbReference type="VEuPathDB" id="AmoebaDB:EDI_067870"/>
<dbReference type="PANTHER" id="PTHR11946">
    <property type="entry name" value="VALYL-TRNA SYNTHETASES"/>
    <property type="match status" value="1"/>
</dbReference>
<dbReference type="RefSeq" id="XP_001734778.1">
    <property type="nucleotide sequence ID" value="XM_001734726.1"/>
</dbReference>
<dbReference type="EC" id="6.1.1.9" evidence="2"/>
<dbReference type="GO" id="GO:0005524">
    <property type="term" value="F:ATP binding"/>
    <property type="evidence" value="ECO:0007669"/>
    <property type="project" value="UniProtKB-KW"/>
</dbReference>
<comment type="similarity">
    <text evidence="1">Belongs to the class-I aminoacyl-tRNA synthetase family.</text>
</comment>
<evidence type="ECO:0000256" key="8">
    <source>
        <dbReference type="ARBA" id="ARBA00029936"/>
    </source>
</evidence>
<dbReference type="Gene3D" id="1.10.730.10">
    <property type="entry name" value="Isoleucyl-tRNA Synthetase, Domain 1"/>
    <property type="match status" value="1"/>
</dbReference>
<accession>B0E8U4</accession>
<dbReference type="OrthoDB" id="629407at2759"/>
<evidence type="ECO:0000256" key="5">
    <source>
        <dbReference type="ARBA" id="ARBA00022840"/>
    </source>
</evidence>